<name>A0A0F9AIN9_9ZZZZ</name>
<protein>
    <submittedName>
        <fullName evidence="2">Uncharacterized protein</fullName>
    </submittedName>
</protein>
<proteinExistence type="predicted"/>
<accession>A0A0F9AIN9</accession>
<gene>
    <name evidence="2" type="ORF">LCGC14_2567810</name>
</gene>
<evidence type="ECO:0000313" key="2">
    <source>
        <dbReference type="EMBL" id="KKL09245.1"/>
    </source>
</evidence>
<dbReference type="AlphaFoldDB" id="A0A0F9AIN9"/>
<dbReference type="EMBL" id="LAZR01042561">
    <property type="protein sequence ID" value="KKL09245.1"/>
    <property type="molecule type" value="Genomic_DNA"/>
</dbReference>
<feature type="transmembrane region" description="Helical" evidence="1">
    <location>
        <begin position="7"/>
        <end position="27"/>
    </location>
</feature>
<reference evidence="2" key="1">
    <citation type="journal article" date="2015" name="Nature">
        <title>Complex archaea that bridge the gap between prokaryotes and eukaryotes.</title>
        <authorList>
            <person name="Spang A."/>
            <person name="Saw J.H."/>
            <person name="Jorgensen S.L."/>
            <person name="Zaremba-Niedzwiedzka K."/>
            <person name="Martijn J."/>
            <person name="Lind A.E."/>
            <person name="van Eijk R."/>
            <person name="Schleper C."/>
            <person name="Guy L."/>
            <person name="Ettema T.J."/>
        </authorList>
    </citation>
    <scope>NUCLEOTIDE SEQUENCE</scope>
</reference>
<evidence type="ECO:0000256" key="1">
    <source>
        <dbReference type="SAM" id="Phobius"/>
    </source>
</evidence>
<keyword evidence="1" id="KW-1133">Transmembrane helix</keyword>
<sequence>MIFEMIIRTSITTASFIVLAVVIWQIYTLGGTSQ</sequence>
<keyword evidence="1" id="KW-0472">Membrane</keyword>
<comment type="caution">
    <text evidence="2">The sequence shown here is derived from an EMBL/GenBank/DDBJ whole genome shotgun (WGS) entry which is preliminary data.</text>
</comment>
<keyword evidence="1" id="KW-0812">Transmembrane</keyword>
<organism evidence="2">
    <name type="scientific">marine sediment metagenome</name>
    <dbReference type="NCBI Taxonomy" id="412755"/>
    <lineage>
        <taxon>unclassified sequences</taxon>
        <taxon>metagenomes</taxon>
        <taxon>ecological metagenomes</taxon>
    </lineage>
</organism>